<proteinExistence type="predicted"/>
<dbReference type="OrthoDB" id="5397661at2"/>
<accession>Q2SIV5</accession>
<feature type="signal peptide" evidence="1">
    <location>
        <begin position="1"/>
        <end position="20"/>
    </location>
</feature>
<dbReference type="EMBL" id="CP000155">
    <property type="protein sequence ID" value="ABC29419.1"/>
    <property type="molecule type" value="Genomic_DNA"/>
</dbReference>
<dbReference type="STRING" id="349521.HCH_02629"/>
<name>Q2SIV5_HAHCH</name>
<protein>
    <submittedName>
        <fullName evidence="2">Uncharacterized protein</fullName>
    </submittedName>
</protein>
<keyword evidence="3" id="KW-1185">Reference proteome</keyword>
<dbReference type="HOGENOM" id="CLU_174692_0_0_6"/>
<reference evidence="2 3" key="1">
    <citation type="journal article" date="2005" name="Nucleic Acids Res.">
        <title>Genomic blueprint of Hahella chejuensis, a marine microbe producing an algicidal agent.</title>
        <authorList>
            <person name="Jeong H."/>
            <person name="Yim J.H."/>
            <person name="Lee C."/>
            <person name="Choi S.-H."/>
            <person name="Park Y.K."/>
            <person name="Yoon S.H."/>
            <person name="Hur C.-G."/>
            <person name="Kang H.-Y."/>
            <person name="Kim D."/>
            <person name="Lee H.H."/>
            <person name="Park K.H."/>
            <person name="Park S.-H."/>
            <person name="Park H.-S."/>
            <person name="Lee H.K."/>
            <person name="Oh T.K."/>
            <person name="Kim J.F."/>
        </authorList>
    </citation>
    <scope>NUCLEOTIDE SEQUENCE [LARGE SCALE GENOMIC DNA]</scope>
    <source>
        <strain evidence="2 3">KCTC 2396</strain>
    </source>
</reference>
<dbReference type="RefSeq" id="WP_011396488.1">
    <property type="nucleotide sequence ID" value="NC_007645.1"/>
</dbReference>
<sequence>MRFQILALCLCGLYSNAGFAAELIELEGTALRGEQEQPKVLYLVPWGTPDSPAIEVPEPEKELDGALRPLDRQAFRQSLYYRKNLKIGDLDQQ</sequence>
<keyword evidence="1" id="KW-0732">Signal</keyword>
<dbReference type="Proteomes" id="UP000000238">
    <property type="component" value="Chromosome"/>
</dbReference>
<feature type="chain" id="PRO_5004215486" evidence="1">
    <location>
        <begin position="21"/>
        <end position="93"/>
    </location>
</feature>
<dbReference type="KEGG" id="hch:HCH_02629"/>
<evidence type="ECO:0000313" key="2">
    <source>
        <dbReference type="EMBL" id="ABC29419.1"/>
    </source>
</evidence>
<organism evidence="2 3">
    <name type="scientific">Hahella chejuensis (strain KCTC 2396)</name>
    <dbReference type="NCBI Taxonomy" id="349521"/>
    <lineage>
        <taxon>Bacteria</taxon>
        <taxon>Pseudomonadati</taxon>
        <taxon>Pseudomonadota</taxon>
        <taxon>Gammaproteobacteria</taxon>
        <taxon>Oceanospirillales</taxon>
        <taxon>Hahellaceae</taxon>
        <taxon>Hahella</taxon>
    </lineage>
</organism>
<evidence type="ECO:0000256" key="1">
    <source>
        <dbReference type="SAM" id="SignalP"/>
    </source>
</evidence>
<dbReference type="AlphaFoldDB" id="Q2SIV5"/>
<evidence type="ECO:0000313" key="3">
    <source>
        <dbReference type="Proteomes" id="UP000000238"/>
    </source>
</evidence>
<gene>
    <name evidence="2" type="ordered locus">HCH_02629</name>
</gene>